<keyword evidence="2" id="KW-0732">Signal</keyword>
<feature type="region of interest" description="Disordered" evidence="1">
    <location>
        <begin position="703"/>
        <end position="766"/>
    </location>
</feature>
<keyword evidence="4" id="KW-1185">Reference proteome</keyword>
<evidence type="ECO:0000256" key="2">
    <source>
        <dbReference type="SAM" id="SignalP"/>
    </source>
</evidence>
<feature type="compositionally biased region" description="Basic and acidic residues" evidence="1">
    <location>
        <begin position="730"/>
        <end position="742"/>
    </location>
</feature>
<dbReference type="RefSeq" id="XP_050512712.1">
    <property type="nucleotide sequence ID" value="XM_050656755.1"/>
</dbReference>
<proteinExistence type="predicted"/>
<feature type="region of interest" description="Disordered" evidence="1">
    <location>
        <begin position="887"/>
        <end position="910"/>
    </location>
</feature>
<feature type="chain" id="PRO_5045670598" evidence="2">
    <location>
        <begin position="19"/>
        <end position="1488"/>
    </location>
</feature>
<feature type="region of interest" description="Disordered" evidence="1">
    <location>
        <begin position="813"/>
        <end position="838"/>
    </location>
</feature>
<evidence type="ECO:0000313" key="4">
    <source>
        <dbReference type="Proteomes" id="UP001652700"/>
    </source>
</evidence>
<feature type="compositionally biased region" description="Basic and acidic residues" evidence="1">
    <location>
        <begin position="708"/>
        <end position="720"/>
    </location>
</feature>
<evidence type="ECO:0000313" key="3">
    <source>
        <dbReference type="EnsemblMetazoa" id="XP_050512712.1"/>
    </source>
</evidence>
<name>A0ABM5KR98_DIAVI</name>
<organism evidence="3 4">
    <name type="scientific">Diabrotica virgifera virgifera</name>
    <name type="common">western corn rootworm</name>
    <dbReference type="NCBI Taxonomy" id="50390"/>
    <lineage>
        <taxon>Eukaryota</taxon>
        <taxon>Metazoa</taxon>
        <taxon>Ecdysozoa</taxon>
        <taxon>Arthropoda</taxon>
        <taxon>Hexapoda</taxon>
        <taxon>Insecta</taxon>
        <taxon>Pterygota</taxon>
        <taxon>Neoptera</taxon>
        <taxon>Endopterygota</taxon>
        <taxon>Coleoptera</taxon>
        <taxon>Polyphaga</taxon>
        <taxon>Cucujiformia</taxon>
        <taxon>Chrysomeloidea</taxon>
        <taxon>Chrysomelidae</taxon>
        <taxon>Galerucinae</taxon>
        <taxon>Diabroticina</taxon>
        <taxon>Diabroticites</taxon>
        <taxon>Diabrotica</taxon>
    </lineage>
</organism>
<dbReference type="Proteomes" id="UP001652700">
    <property type="component" value="Unplaced"/>
</dbReference>
<sequence>MKLKILISSFLLVGISQAALLGRQGILAQTANKLGLGNIISVNADAEANLLGNKVGVDGAVGIGGQGIGAHLSGDADVLGQKVNVHGDVLDGHAIDQHNHEVFRDNRGRQYTLQRQYIGSNSVLVRKYLDNGQIYVDGADQDNVLQHSQSGRVVISGNSGSNGGYMQQGGLLINRVPNINVIATSRDRDATVRIPLTGHLPNGIVELDPGFSGPWGNMKLDPGFAGPWRNMLLNIKRVSPLEWQEWLLEQKQRNRNLDLTLIEQWINQQHLLLKVDTAVIEGWIMQQQKSNPNFLYNWIINHQVPNLLGNMRLPGYIPDMRTWDGKMRLPTEQKVTPQVWQQWVIQQKQTNNVDLSAIENWIQQQQKTLNLNADSLEGWIMQQQQSNPSFLYNWTVKKQVPNLSVDFGKNILDQLKNGADKTVEVVNGVLRLPTSTNTDSVIPVDENGNIVLGGRPRDSSVVLDFGKNVLDQVKNGDDKTVEVINDVLTRPTSRDRDASVVLGGNDRPVLVDRPTFDLPTSRDRDATVVIGGNDRPILDLPTSRDRDATVVIGGNDRPLLDRPTSRDRDATVVLGGNERPVVLDRPTFDLPTSRDRDATVVIGGNDRPLLDRPTSRDRDATVVLGGNDRPVVLDRPTFDLPTSRDRDATVVVGGNDRPLLDLPTSRDRDATVVARGNDRPVVLERPTFDLPTSRDRDATVVIGGNDRPLLDRPTSRDRDATVVLGGNDRPVLDRPTSRDRDATVVLGGNDRPVLDRPTSRDRDATVVLGGNDRPVVLDRPTFDLPTSRDRDATVVIGGNDRPLLDRPTSRDRDATVVLGGNDRPVLDRPTSRDRDATVVLGGNDRPVVLDRPTFDLPTSRDRDATVVVGGNDRPLLDLPTSRDRDATVVLGGNDTPVLDRPTSRDRDATVVLGGNDRPVVLDRPTFDLPTSRDRDATVVIGGNDRPLLDLPTSRDRDATVVLGGNDRPVVLDRPTFDLPTSRDRDATVVISGNDRPLFERPTSRDRDASVVLDLGKNVLNNIKNGADKTVQVVDNVLNHATSRDRDSSVVIELPVSKDRDSSVILNGRTLPTTNIEIDPGFAGPLRNILSIKKVQPVDWQKWLIQQKQKNNIDITVIENWINNQHEVLKLDQSIIEAWIMQQQNSNPSFLYNWMIRKQIPNMLNENGPMVESPLNGKGPMMEPTGKLNVEKATPEVWQRWVIQQKQQNNVDLNVIENWINQQHQVLKQDVGDLEGWIIQQQRMNPSFLYNWIIRKEVPQISSQWFVQSKEVEEPEVSQLYVNGQMVESVEPSVWQQWLIAQKQKYNIDISVIENWINQQHQQMKLDVGYLEGWIMQQQNANANFLVNWIIKRQVPSFSYQWKMVRMVSQPQNSGTFHVWINNRSVEKVSPEVWKQWVSEQQRNGMDMSLVERNINQWHESLKVDLAYLEAWVMQEQQADSKFLYRWTVERKIPAISYKWKMESQRVQPVVTSSSSHTYTWKVQKQTQQ</sequence>
<feature type="compositionally biased region" description="Basic and acidic residues" evidence="1">
    <location>
        <begin position="824"/>
        <end position="836"/>
    </location>
</feature>
<feature type="signal peptide" evidence="2">
    <location>
        <begin position="1"/>
        <end position="18"/>
    </location>
</feature>
<protein>
    <submittedName>
        <fullName evidence="3">Uncharacterized protein</fullName>
    </submittedName>
</protein>
<reference evidence="3" key="1">
    <citation type="submission" date="2025-05" db="UniProtKB">
        <authorList>
            <consortium name="EnsemblMetazoa"/>
        </authorList>
    </citation>
    <scope>IDENTIFICATION</scope>
</reference>
<feature type="compositionally biased region" description="Basic and acidic residues" evidence="1">
    <location>
        <begin position="752"/>
        <end position="764"/>
    </location>
</feature>
<accession>A0ABM5KR98</accession>
<dbReference type="GeneID" id="126888447"/>
<evidence type="ECO:0000256" key="1">
    <source>
        <dbReference type="SAM" id="MobiDB-lite"/>
    </source>
</evidence>
<dbReference type="EnsemblMetazoa" id="XM_050656755.1">
    <property type="protein sequence ID" value="XP_050512712.1"/>
    <property type="gene ID" value="LOC126888447"/>
</dbReference>